<reference evidence="2" key="1">
    <citation type="submission" date="2022-08" db="EMBL/GenBank/DDBJ databases">
        <title>A Global Phylogenomic Analysis of the Shiitake Genus Lentinula.</title>
        <authorList>
            <consortium name="DOE Joint Genome Institute"/>
            <person name="Sierra-Patev S."/>
            <person name="Min B."/>
            <person name="Naranjo-Ortiz M."/>
            <person name="Looney B."/>
            <person name="Konkel Z."/>
            <person name="Slot J.C."/>
            <person name="Sakamoto Y."/>
            <person name="Steenwyk J.L."/>
            <person name="Rokas A."/>
            <person name="Carro J."/>
            <person name="Camarero S."/>
            <person name="Ferreira P."/>
            <person name="Molpeceres G."/>
            <person name="Ruiz-Duenas F.J."/>
            <person name="Serrano A."/>
            <person name="Henrissat B."/>
            <person name="Drula E."/>
            <person name="Hughes K.W."/>
            <person name="Mata J.L."/>
            <person name="Ishikawa N.K."/>
            <person name="Vargas-Isla R."/>
            <person name="Ushijima S."/>
            <person name="Smith C.A."/>
            <person name="Ahrendt S."/>
            <person name="Andreopoulos W."/>
            <person name="He G."/>
            <person name="Labutti K."/>
            <person name="Lipzen A."/>
            <person name="Ng V."/>
            <person name="Riley R."/>
            <person name="Sandor L."/>
            <person name="Barry K."/>
            <person name="Martinez A.T."/>
            <person name="Xiao Y."/>
            <person name="Gibbons J.G."/>
            <person name="Terashima K."/>
            <person name="Grigoriev I.V."/>
            <person name="Hibbett D.S."/>
        </authorList>
    </citation>
    <scope>NUCLEOTIDE SEQUENCE</scope>
    <source>
        <strain evidence="2">JLM2183</strain>
    </source>
</reference>
<feature type="compositionally biased region" description="Basic and acidic residues" evidence="1">
    <location>
        <begin position="7"/>
        <end position="27"/>
    </location>
</feature>
<accession>A0A9W9AKG4</accession>
<organism evidence="2 3">
    <name type="scientific">Lentinula aciculospora</name>
    <dbReference type="NCBI Taxonomy" id="153920"/>
    <lineage>
        <taxon>Eukaryota</taxon>
        <taxon>Fungi</taxon>
        <taxon>Dikarya</taxon>
        <taxon>Basidiomycota</taxon>
        <taxon>Agaricomycotina</taxon>
        <taxon>Agaricomycetes</taxon>
        <taxon>Agaricomycetidae</taxon>
        <taxon>Agaricales</taxon>
        <taxon>Marasmiineae</taxon>
        <taxon>Omphalotaceae</taxon>
        <taxon>Lentinula</taxon>
    </lineage>
</organism>
<proteinExistence type="predicted"/>
<name>A0A9W9AKG4_9AGAR</name>
<dbReference type="AlphaFoldDB" id="A0A9W9AKG4"/>
<dbReference type="OrthoDB" id="3104104at2759"/>
<comment type="caution">
    <text evidence="2">The sequence shown here is derived from an EMBL/GenBank/DDBJ whole genome shotgun (WGS) entry which is preliminary data.</text>
</comment>
<dbReference type="Proteomes" id="UP001150266">
    <property type="component" value="Unassembled WGS sequence"/>
</dbReference>
<evidence type="ECO:0000256" key="1">
    <source>
        <dbReference type="SAM" id="MobiDB-lite"/>
    </source>
</evidence>
<evidence type="ECO:0000313" key="2">
    <source>
        <dbReference type="EMBL" id="KAJ4483955.1"/>
    </source>
</evidence>
<evidence type="ECO:0000313" key="3">
    <source>
        <dbReference type="Proteomes" id="UP001150266"/>
    </source>
</evidence>
<protein>
    <submittedName>
        <fullName evidence="2">Uncharacterized protein</fullName>
    </submittedName>
</protein>
<feature type="compositionally biased region" description="Acidic residues" evidence="1">
    <location>
        <begin position="69"/>
        <end position="91"/>
    </location>
</feature>
<gene>
    <name evidence="2" type="ORF">J3R30DRAFT_3698995</name>
</gene>
<feature type="region of interest" description="Disordered" evidence="1">
    <location>
        <begin position="1"/>
        <end position="99"/>
    </location>
</feature>
<sequence length="196" mass="22041">MQALQELQEHRDRAARAASRRTSDQTSREPSGSKQKIFKSASVVRDTPEVERLVLKRKQPVSVIGVAPDPDEDPTPGNDESDDEDDDDDDPPPTPSRNRKVCLRCVTQGNTVNCIAQPGKPRTQACLRCHQQRQWCSWSGENAARRSRRKKLRVDKENRYQGPARCVAERSLNGELQKQFSSLLEFANRAASAMVS</sequence>
<dbReference type="EMBL" id="JAOTPV010000004">
    <property type="protein sequence ID" value="KAJ4483955.1"/>
    <property type="molecule type" value="Genomic_DNA"/>
</dbReference>
<keyword evidence="3" id="KW-1185">Reference proteome</keyword>